<name>A0A832WGL5_9CREN</name>
<accession>A0A832WGL5</accession>
<evidence type="ECO:0000313" key="2">
    <source>
        <dbReference type="Proteomes" id="UP000651120"/>
    </source>
</evidence>
<reference evidence="1" key="1">
    <citation type="journal article" date="2020" name="bioRxiv">
        <title>A rank-normalized archaeal taxonomy based on genome phylogeny resolves widespread incomplete and uneven classifications.</title>
        <authorList>
            <person name="Rinke C."/>
            <person name="Chuvochina M."/>
            <person name="Mussig A.J."/>
            <person name="Chaumeil P.-A."/>
            <person name="Waite D.W."/>
            <person name="Whitman W.B."/>
            <person name="Parks D.H."/>
            <person name="Hugenholtz P."/>
        </authorList>
    </citation>
    <scope>NUCLEOTIDE SEQUENCE</scope>
    <source>
        <strain evidence="1">UBA8839</strain>
    </source>
</reference>
<organism evidence="1 2">
    <name type="scientific">Pyrobaculum aerophilum</name>
    <dbReference type="NCBI Taxonomy" id="13773"/>
    <lineage>
        <taxon>Archaea</taxon>
        <taxon>Thermoproteota</taxon>
        <taxon>Thermoprotei</taxon>
        <taxon>Thermoproteales</taxon>
        <taxon>Thermoproteaceae</taxon>
        <taxon>Pyrobaculum</taxon>
    </lineage>
</organism>
<comment type="caution">
    <text evidence="1">The sequence shown here is derived from an EMBL/GenBank/DDBJ whole genome shotgun (WGS) entry which is preliminary data.</text>
</comment>
<gene>
    <name evidence="1" type="ORF">HA333_07660</name>
</gene>
<dbReference type="GeneID" id="1463615"/>
<dbReference type="AlphaFoldDB" id="A0A832WGL5"/>
<dbReference type="RefSeq" id="WP_011008921.1">
    <property type="nucleotide sequence ID" value="NZ_DUJP01000028.1"/>
</dbReference>
<evidence type="ECO:0000313" key="1">
    <source>
        <dbReference type="EMBL" id="HII47308.1"/>
    </source>
</evidence>
<dbReference type="Proteomes" id="UP000651120">
    <property type="component" value="Unassembled WGS sequence"/>
</dbReference>
<sequence>MEAFVNEARRRLEIALAPQKPPTLEEVLAEIGRRGVLSGSLDRVVEGYRVYIGHITDNLKRLLGESEDGQLSQFANTLSEILKIAASKAHNELTNVKEEAEDLKEVEFEGHKTFYLPLRGISTTAYFPDLLRMGSEVELLQMGWRASDEGDSNGRPFIHTSQLWQLYAWLATRPGDVQLGILRINLTNRGVSPIFFAVSKSWRQRWSKEEAIRGVLESYKNGELKPLLTWWLGDGSVKWSFVEKRHYKLRIAIKNEYKEVVSALTNAYFEKKKGYVYIPGGKKLFKALINSAGPYGKLIDVLHAHKWLYLHSVNRPRRSSHKSFKSPNVNSLINIGGIEMRLTVVYNEGGALYAIKEVKDYNEAVQIANKLKELGISPRITATRRGYSVYIPTKELKILINKDVSIRRNVEAFLENKIRYVPMKQQNIIRKLKQRLI</sequence>
<protein>
    <submittedName>
        <fullName evidence="1">Uncharacterized protein</fullName>
    </submittedName>
</protein>
<dbReference type="OMA" id="FVEKRHY"/>
<proteinExistence type="predicted"/>
<dbReference type="EMBL" id="DUJP01000028">
    <property type="protein sequence ID" value="HII47308.1"/>
    <property type="molecule type" value="Genomic_DNA"/>
</dbReference>